<dbReference type="SMART" id="SM00181">
    <property type="entry name" value="EGF"/>
    <property type="match status" value="3"/>
</dbReference>
<evidence type="ECO:0000256" key="5">
    <source>
        <dbReference type="SAM" id="SignalP"/>
    </source>
</evidence>
<dbReference type="InterPro" id="IPR011009">
    <property type="entry name" value="Kinase-like_dom_sf"/>
</dbReference>
<dbReference type="Pfam" id="PF00069">
    <property type="entry name" value="Pkinase"/>
    <property type="match status" value="1"/>
</dbReference>
<feature type="signal peptide" evidence="5">
    <location>
        <begin position="1"/>
        <end position="18"/>
    </location>
</feature>
<dbReference type="Gene3D" id="2.10.220.10">
    <property type="entry name" value="Hormone Receptor, Insulin-like Growth Factor Receptor 1, Chain A, domain 2"/>
    <property type="match status" value="2"/>
</dbReference>
<dbReference type="GO" id="GO:0004709">
    <property type="term" value="F:MAP kinase kinase kinase activity"/>
    <property type="evidence" value="ECO:0007669"/>
    <property type="project" value="UniProtKB-EC"/>
</dbReference>
<dbReference type="Proteomes" id="UP000014680">
    <property type="component" value="Unassembled WGS sequence"/>
</dbReference>
<evidence type="ECO:0000256" key="1">
    <source>
        <dbReference type="ARBA" id="ARBA00022741"/>
    </source>
</evidence>
<dbReference type="SMART" id="SM00220">
    <property type="entry name" value="S_TKc"/>
    <property type="match status" value="1"/>
</dbReference>
<keyword evidence="7" id="KW-0418">Kinase</keyword>
<dbReference type="InterPro" id="IPR053215">
    <property type="entry name" value="TKL_Ser/Thr_kinase"/>
</dbReference>
<dbReference type="InterPro" id="IPR006212">
    <property type="entry name" value="Furin_repeat"/>
</dbReference>
<sequence length="1288" mass="143709">MNVLLIFLIFVVSSGILKEDCPSQSTVTNADVTWEGVCSINGDISVRDTGIIRVVSNSVLTPTGGLYVTNKGKMYMSGESTINALNSYFRDTSYFYMNDNSTITTETVTSNYYGNINLEDNSSLIVLKGFQLYDYSTLAISNNALIKVTDFSVYNNIAITMNGSDMVQAVEATTFLCKTNSTLYTTGTNYFIINITTLDVGCIINSTRTIKDTPIFFTDTLTLNSLEIKSSLEFNLAYVRNGFTQQIVGTTLLEDGKLVRYGTSKTVYCHLYGKIIKQGNFIEEYCPSSEDEWYVVPKTSQVVIESIFSAKSSNKKSRHHLKSVSNVLSVAGYNILLDDVDDVVLDINVDSEVAVNVTSVSKSVFIASKNGFIFGTTVCYIGQVTNNVFQCNRLKECYEGKFDLTLRLCSPCTDLKCKKCMSVESTSTSGECVQCVDGYLLNDGNCEEDAFCIFAEKNVCLKCKEGKSLLDGKCVNITNNCLVTGSTVSECQICEPNSMYINRNGKCEEVDNTIKDHTVSSVLSCSSQYYINGTSCTLCPENCIQCTQTTCLQCANGYEMFPHNKCVLKTCGQDIYKSSDVNGRCVTEISNCKQIENGLCVECKESYILNNGMCTSEQNKECSVQNSYGCIRCIDKMYSNDKNKCELCDSSCLTCSSISTQCLSCPSGTYIDENTCKSNSELQGKCKTFSLTGNGCYECEDGYYRSDLDCKNCSESCSTCNNAERCLTCSSAYYMSSDNECLMMSSLIGCGVEVTQSGCSKCALGFYTYKNNQCKSCNSCCTECYSALECTKCLDGFILVDSTCNSLSNVQKCLQIGDSKCSKCSFWYSPSSEGTYCLKKAEWWVITLIVIVVLFFIVIICILLYYFTVHVVKAIHLKKIQKDFNIFKIETSNIQFNTLKNGIVVNLTEVDFNRDKEEIPICQETSQPICVGNISTKLMKVQFSIKESEEKYSLRVFPAIVLLKKGEACEFQLNITPNYTSTIKGTIIIVSQDVKSGEETLNTISIQAETVLSTRLDPNELNEEKQIGEGGFGIVFMGTYRNNVVAIKMMKQGNETSETNSEFENEVLMLDKFRCDYIVHFYGAVFIPTKICMVTEFAPYGSLSDLKKKKKITEVDMKMRIKFCLDAAKGIQYLHTNGILHRDIKPDNILIVSLDNNIAVNGKLTDFGSSRNINMLMTNMTFTKGIGTPVYMAPEILDKKKYKKPADVYSFAITVYECLGWCNAYPISEFKFPWSIAEFVTSKKRLSKTVEMTTEMFELIKSMWPQDPKDRITMEEIVDGLNQLFVCY</sequence>
<evidence type="ECO:0000259" key="6">
    <source>
        <dbReference type="PROSITE" id="PS50011"/>
    </source>
</evidence>
<evidence type="ECO:0000313" key="8">
    <source>
        <dbReference type="Proteomes" id="UP000014680"/>
    </source>
</evidence>
<dbReference type="GO" id="GO:0005524">
    <property type="term" value="F:ATP binding"/>
    <property type="evidence" value="ECO:0007669"/>
    <property type="project" value="UniProtKB-UniRule"/>
</dbReference>
<dbReference type="EMBL" id="KB207112">
    <property type="protein sequence ID" value="ELP84585.1"/>
    <property type="molecule type" value="Genomic_DNA"/>
</dbReference>
<feature type="domain" description="Protein kinase" evidence="6">
    <location>
        <begin position="1021"/>
        <end position="1286"/>
    </location>
</feature>
<dbReference type="InterPro" id="IPR000719">
    <property type="entry name" value="Prot_kinase_dom"/>
</dbReference>
<dbReference type="Gene3D" id="3.30.200.20">
    <property type="entry name" value="Phosphorylase Kinase, domain 1"/>
    <property type="match status" value="1"/>
</dbReference>
<evidence type="ECO:0000256" key="2">
    <source>
        <dbReference type="ARBA" id="ARBA00022840"/>
    </source>
</evidence>
<keyword evidence="4" id="KW-1133">Transmembrane helix</keyword>
<feature type="transmembrane region" description="Helical" evidence="4">
    <location>
        <begin position="843"/>
        <end position="869"/>
    </location>
</feature>
<dbReference type="EC" id="2.7.11.25" evidence="7"/>
<evidence type="ECO:0000256" key="4">
    <source>
        <dbReference type="SAM" id="Phobius"/>
    </source>
</evidence>
<dbReference type="Gene3D" id="1.10.510.10">
    <property type="entry name" value="Transferase(Phosphotransferase) domain 1"/>
    <property type="match status" value="1"/>
</dbReference>
<dbReference type="InterPro" id="IPR009030">
    <property type="entry name" value="Growth_fac_rcpt_cys_sf"/>
</dbReference>
<dbReference type="OrthoDB" id="300641at2759"/>
<feature type="chain" id="PRO_5001980019" evidence="5">
    <location>
        <begin position="19"/>
        <end position="1288"/>
    </location>
</feature>
<dbReference type="GeneID" id="14883459"/>
<protein>
    <submittedName>
        <fullName evidence="7">Protein serine/threonine kinase, putative</fullName>
        <ecNumber evidence="7">2.7.11.25</ecNumber>
    </submittedName>
</protein>
<dbReference type="OMA" id="CHEDCIS"/>
<dbReference type="SUPFAM" id="SSF56112">
    <property type="entry name" value="Protein kinase-like (PK-like)"/>
    <property type="match status" value="1"/>
</dbReference>
<proteinExistence type="predicted"/>
<dbReference type="SMART" id="SM00261">
    <property type="entry name" value="FU"/>
    <property type="match status" value="5"/>
</dbReference>
<dbReference type="RefSeq" id="XP_004183931.1">
    <property type="nucleotide sequence ID" value="XM_004183883.1"/>
</dbReference>
<evidence type="ECO:0000256" key="3">
    <source>
        <dbReference type="PROSITE-ProRule" id="PRU10141"/>
    </source>
</evidence>
<keyword evidence="1 3" id="KW-0547">Nucleotide-binding</keyword>
<dbReference type="PROSITE" id="PS50011">
    <property type="entry name" value="PROTEIN_KINASE_DOM"/>
    <property type="match status" value="1"/>
</dbReference>
<dbReference type="PROSITE" id="PS00107">
    <property type="entry name" value="PROTEIN_KINASE_ATP"/>
    <property type="match status" value="1"/>
</dbReference>
<keyword evidence="4" id="KW-0812">Transmembrane</keyword>
<keyword evidence="5" id="KW-0732">Signal</keyword>
<gene>
    <name evidence="7" type="ORF">EIN_171800</name>
</gene>
<dbReference type="PANTHER" id="PTHR45756:SF1">
    <property type="entry name" value="PROTEIN KINASE DOMAIN CONTAINING PROTEIN"/>
    <property type="match status" value="1"/>
</dbReference>
<dbReference type="InterPro" id="IPR008271">
    <property type="entry name" value="Ser/Thr_kinase_AS"/>
</dbReference>
<keyword evidence="7" id="KW-0808">Transferase</keyword>
<name>A0A0A1TYF6_ENTIV</name>
<evidence type="ECO:0000313" key="7">
    <source>
        <dbReference type="EMBL" id="ELP84585.1"/>
    </source>
</evidence>
<keyword evidence="2 3" id="KW-0067">ATP-binding</keyword>
<keyword evidence="8" id="KW-1185">Reference proteome</keyword>
<dbReference type="InterPro" id="IPR000742">
    <property type="entry name" value="EGF"/>
</dbReference>
<accession>A0A0A1TYF6</accession>
<dbReference type="PROSITE" id="PS00108">
    <property type="entry name" value="PROTEIN_KINASE_ST"/>
    <property type="match status" value="1"/>
</dbReference>
<feature type="binding site" evidence="3">
    <location>
        <position position="1048"/>
    </location>
    <ligand>
        <name>ATP</name>
        <dbReference type="ChEBI" id="CHEBI:30616"/>
    </ligand>
</feature>
<dbReference type="PANTHER" id="PTHR45756">
    <property type="entry name" value="PALMITOYLTRANSFERASE"/>
    <property type="match status" value="1"/>
</dbReference>
<organism evidence="7 8">
    <name type="scientific">Entamoeba invadens IP1</name>
    <dbReference type="NCBI Taxonomy" id="370355"/>
    <lineage>
        <taxon>Eukaryota</taxon>
        <taxon>Amoebozoa</taxon>
        <taxon>Evosea</taxon>
        <taxon>Archamoebae</taxon>
        <taxon>Mastigamoebida</taxon>
        <taxon>Entamoebidae</taxon>
        <taxon>Entamoeba</taxon>
    </lineage>
</organism>
<reference evidence="7 8" key="1">
    <citation type="submission" date="2012-10" db="EMBL/GenBank/DDBJ databases">
        <authorList>
            <person name="Zafar N."/>
            <person name="Inman J."/>
            <person name="Hall N."/>
            <person name="Lorenzi H."/>
            <person name="Caler E."/>
        </authorList>
    </citation>
    <scope>NUCLEOTIDE SEQUENCE [LARGE SCALE GENOMIC DNA]</scope>
    <source>
        <strain evidence="7 8">IP1</strain>
    </source>
</reference>
<keyword evidence="4" id="KW-0472">Membrane</keyword>
<dbReference type="InterPro" id="IPR017441">
    <property type="entry name" value="Protein_kinase_ATP_BS"/>
</dbReference>
<dbReference type="CDD" id="cd00064">
    <property type="entry name" value="FU"/>
    <property type="match status" value="1"/>
</dbReference>
<dbReference type="KEGG" id="eiv:EIN_171800"/>
<dbReference type="SUPFAM" id="SSF57184">
    <property type="entry name" value="Growth factor receptor domain"/>
    <property type="match status" value="3"/>
</dbReference>
<dbReference type="VEuPathDB" id="AmoebaDB:EIN_171800"/>